<evidence type="ECO:0000256" key="2">
    <source>
        <dbReference type="PROSITE-ProRule" id="PRU00023"/>
    </source>
</evidence>
<dbReference type="InterPro" id="IPR000845">
    <property type="entry name" value="Nucleoside_phosphorylase_d"/>
</dbReference>
<feature type="repeat" description="ANK" evidence="2">
    <location>
        <begin position="1145"/>
        <end position="1177"/>
    </location>
</feature>
<gene>
    <name evidence="5" type="ORF">NW768_006775</name>
</gene>
<evidence type="ECO:0000313" key="6">
    <source>
        <dbReference type="Proteomes" id="UP001152024"/>
    </source>
</evidence>
<evidence type="ECO:0000256" key="1">
    <source>
        <dbReference type="ARBA" id="ARBA00022737"/>
    </source>
</evidence>
<dbReference type="Proteomes" id="UP001152024">
    <property type="component" value="Unassembled WGS sequence"/>
</dbReference>
<dbReference type="InterPro" id="IPR027417">
    <property type="entry name" value="P-loop_NTPase"/>
</dbReference>
<dbReference type="PANTHER" id="PTHR46082:SF11">
    <property type="entry name" value="AAA+ ATPASE DOMAIN-CONTAINING PROTEIN-RELATED"/>
    <property type="match status" value="1"/>
</dbReference>
<name>A0ABQ8R978_FUSEQ</name>
<dbReference type="SUPFAM" id="SSF53167">
    <property type="entry name" value="Purine and uridine phosphorylases"/>
    <property type="match status" value="1"/>
</dbReference>
<dbReference type="PROSITE" id="PS50088">
    <property type="entry name" value="ANK_REPEAT"/>
    <property type="match status" value="6"/>
</dbReference>
<dbReference type="Gene3D" id="1.25.40.20">
    <property type="entry name" value="Ankyrin repeat-containing domain"/>
    <property type="match status" value="2"/>
</dbReference>
<accession>A0ABQ8R978</accession>
<dbReference type="PANTHER" id="PTHR46082">
    <property type="entry name" value="ATP/GTP-BINDING PROTEIN-RELATED"/>
    <property type="match status" value="1"/>
</dbReference>
<dbReference type="InterPro" id="IPR036770">
    <property type="entry name" value="Ankyrin_rpt-contain_sf"/>
</dbReference>
<dbReference type="EMBL" id="JAOQBH010000010">
    <property type="protein sequence ID" value="KAJ4129805.1"/>
    <property type="molecule type" value="Genomic_DNA"/>
</dbReference>
<dbReference type="SUPFAM" id="SSF48403">
    <property type="entry name" value="Ankyrin repeat"/>
    <property type="match status" value="2"/>
</dbReference>
<feature type="repeat" description="ANK" evidence="2">
    <location>
        <begin position="987"/>
        <end position="1019"/>
    </location>
</feature>
<feature type="domain" description="Nephrocystin 3-like N-terminal" evidence="4">
    <location>
        <begin position="367"/>
        <end position="541"/>
    </location>
</feature>
<dbReference type="Pfam" id="PF24883">
    <property type="entry name" value="NPHP3_N"/>
    <property type="match status" value="1"/>
</dbReference>
<feature type="repeat" description="ANK" evidence="2">
    <location>
        <begin position="1250"/>
        <end position="1283"/>
    </location>
</feature>
<keyword evidence="2" id="KW-0040">ANK repeat</keyword>
<keyword evidence="1" id="KW-0677">Repeat</keyword>
<dbReference type="InterPro" id="IPR002110">
    <property type="entry name" value="Ankyrin_rpt"/>
</dbReference>
<evidence type="ECO:0000259" key="3">
    <source>
        <dbReference type="Pfam" id="PF01048"/>
    </source>
</evidence>
<dbReference type="InterPro" id="IPR056884">
    <property type="entry name" value="NPHP3-like_N"/>
</dbReference>
<dbReference type="Gene3D" id="3.40.50.1580">
    <property type="entry name" value="Nucleoside phosphorylase domain"/>
    <property type="match status" value="1"/>
</dbReference>
<dbReference type="Pfam" id="PF01048">
    <property type="entry name" value="PNP_UDP_1"/>
    <property type="match status" value="1"/>
</dbReference>
<keyword evidence="6" id="KW-1185">Reference proteome</keyword>
<protein>
    <recommendedName>
        <fullName evidence="7">Nucleoside phosphorylase domain-containing protein</fullName>
    </recommendedName>
</protein>
<sequence length="1324" mass="148443">MSRRRAFEDDEVTLSHRSKRPCSGLTSYDRYTVAWMCALHIEMAAARAMLDEEHDSPPRTDSNSYVLGTIQRQHVVIACLPASAYGTNNAAIVMSNLKRTFPNIDVCLMVGIGGGVPKKADVRLGDIVVGTRVMQYDIGKTINGELQRTGVYKHPGSSILTVISNLRSRHELEESRVPTILKNKMESYAAYGRPTEPDHLFESSYEHPRPEFSCDECDQTRLEARKKRISTDPAIYYGAIASGNQVIKDATYRDKIAGELDVLCFEMEAAGLMDIESCLPIRGICDYSDSHKAKGWQRYAAATAAAYAYELLEVRGRDGREVEPNHLPMAVNEESTPDRRHEQILESLDFAAIDARKTTIKDAHSKTCRWFLKHEGYLAWKDPAKVSEHHGFLWIRGKPGAGKSTIMKFIYLQTRKKDKKNQILTASFFFNARGETLEKTISGMYRSLLLQLFKGFPDLKCVLDDSDILPQSHITCPSLNHLKNLLRSAVLKLGQRSYTCFIDALDECDEQQVMDLVEFFEDLAQVCTDNNVRLRICFSSRHYPYIDIERGMRLTVEDQDGHSGDLESYIESNLRIKDPDLVAELQKKMLVKASGVFLWVVLVVDVLNHENRRGRLNLRKRLEQVPNGLSELFKDILRRDSTNAEELQLCLLWILLSKRPLRPNEYYHALWSGLAMEGQADSEIPSVHATDASDCFNKSVISSSKGLAEITKAKQPTVQFIHESVRDFLIKDRGLVEMWPELGGDWESFAHYKLKRCCDFYFQLYLGLKANFDERVAEAGASSPDTFNKNYPFLEYASQGLLDHADSAAVGYCQEKFVHEFPTNKWVTIVNQFEKYEIRRYTPNAKLLYILADRGYSSLIRAKLKTQPRIELPEKKERYVYPLIAAMAQGHKDSVLALLGLSSPLVEGLDVMEGMGSSVASSGKIRTPLAWACENGYIGVAKLLFQRGAAKSSESGWTLLMYAAKGGCVKTARWLIDTGEDIRAVYKGDSVISLAIQNSNYEVVELLLGLGIDCNSTTPKGRPILVHALSCANDATIKVILENGADIDVLDDFGGGPLHLARSKAIMEALVERGADVNARNNMGQTCLWNNKLDHPQLEFLIKKGADVNVRSNHGETCLWNYVLDHQQLDLLIKKGANVNERSNDGQTCLFAFVPRHKHKLVELLCKSGVDVNVQDDKGDTCLSAGFDPVMNTQTIEILFRHGANANATNLRGQTYLHRVGMSWHPGACNDDSLRILTSQGMDINARDNDGNTPLHYASESAWGEDLLDIWLRHGADINSRNNQGKTPLDFALQKNRVTASKFLIPRGAVTSDGTTETEFAIDD</sequence>
<feature type="domain" description="Nucleoside phosphorylase" evidence="3">
    <location>
        <begin position="35"/>
        <end position="272"/>
    </location>
</feature>
<dbReference type="PROSITE" id="PS50297">
    <property type="entry name" value="ANK_REP_REGION"/>
    <property type="match status" value="2"/>
</dbReference>
<feature type="repeat" description="ANK" evidence="2">
    <location>
        <begin position="1020"/>
        <end position="1052"/>
    </location>
</feature>
<dbReference type="SMART" id="SM00248">
    <property type="entry name" value="ANK"/>
    <property type="match status" value="11"/>
</dbReference>
<feature type="repeat" description="ANK" evidence="2">
    <location>
        <begin position="1284"/>
        <end position="1309"/>
    </location>
</feature>
<dbReference type="InterPro" id="IPR053137">
    <property type="entry name" value="NLR-like"/>
</dbReference>
<organism evidence="5 6">
    <name type="scientific">Fusarium equiseti</name>
    <name type="common">Fusarium scirpi</name>
    <dbReference type="NCBI Taxonomy" id="61235"/>
    <lineage>
        <taxon>Eukaryota</taxon>
        <taxon>Fungi</taxon>
        <taxon>Dikarya</taxon>
        <taxon>Ascomycota</taxon>
        <taxon>Pezizomycotina</taxon>
        <taxon>Sordariomycetes</taxon>
        <taxon>Hypocreomycetidae</taxon>
        <taxon>Hypocreales</taxon>
        <taxon>Nectriaceae</taxon>
        <taxon>Fusarium</taxon>
        <taxon>Fusarium incarnatum-equiseti species complex</taxon>
    </lineage>
</organism>
<feature type="repeat" description="ANK" evidence="2">
    <location>
        <begin position="955"/>
        <end position="987"/>
    </location>
</feature>
<dbReference type="InterPro" id="IPR035994">
    <property type="entry name" value="Nucleoside_phosphorylase_sf"/>
</dbReference>
<evidence type="ECO:0000313" key="5">
    <source>
        <dbReference type="EMBL" id="KAJ4129805.1"/>
    </source>
</evidence>
<evidence type="ECO:0000259" key="4">
    <source>
        <dbReference type="Pfam" id="PF24883"/>
    </source>
</evidence>
<proteinExistence type="predicted"/>
<evidence type="ECO:0008006" key="7">
    <source>
        <dbReference type="Google" id="ProtNLM"/>
    </source>
</evidence>
<reference evidence="5" key="1">
    <citation type="submission" date="2022-09" db="EMBL/GenBank/DDBJ databases">
        <title>Fusarium specimens isolated from Avocado Roots.</title>
        <authorList>
            <person name="Stajich J."/>
            <person name="Roper C."/>
            <person name="Heimlech-Rivalta G."/>
        </authorList>
    </citation>
    <scope>NUCLEOTIDE SEQUENCE</scope>
    <source>
        <strain evidence="5">CF00095</strain>
    </source>
</reference>
<dbReference type="Pfam" id="PF12796">
    <property type="entry name" value="Ank_2"/>
    <property type="match status" value="4"/>
</dbReference>
<comment type="caution">
    <text evidence="5">The sequence shown here is derived from an EMBL/GenBank/DDBJ whole genome shotgun (WGS) entry which is preliminary data.</text>
</comment>
<dbReference type="SUPFAM" id="SSF52540">
    <property type="entry name" value="P-loop containing nucleoside triphosphate hydrolases"/>
    <property type="match status" value="1"/>
</dbReference>
<dbReference type="Gene3D" id="3.40.50.300">
    <property type="entry name" value="P-loop containing nucleotide triphosphate hydrolases"/>
    <property type="match status" value="1"/>
</dbReference>